<dbReference type="Pfam" id="PF17867">
    <property type="entry name" value="AAA_lid_7"/>
    <property type="match status" value="3"/>
</dbReference>
<feature type="region of interest" description="Disordered" evidence="10">
    <location>
        <begin position="3249"/>
        <end position="3596"/>
    </location>
</feature>
<evidence type="ECO:0000256" key="2">
    <source>
        <dbReference type="ARBA" id="ARBA00004642"/>
    </source>
</evidence>
<evidence type="ECO:0000256" key="9">
    <source>
        <dbReference type="SAM" id="Coils"/>
    </source>
</evidence>
<dbReference type="GO" id="GO:0030687">
    <property type="term" value="C:preribosome, large subunit precursor"/>
    <property type="evidence" value="ECO:0007669"/>
    <property type="project" value="TreeGrafter"/>
</dbReference>
<dbReference type="InterPro" id="IPR011704">
    <property type="entry name" value="ATPase_dyneun-rel_AAA"/>
</dbReference>
<gene>
    <name evidence="12" type="ORF">TSIB3V08_LOCUS2524</name>
</gene>
<feature type="compositionally biased region" description="Acidic residues" evidence="10">
    <location>
        <begin position="3361"/>
        <end position="3386"/>
    </location>
</feature>
<keyword evidence="7" id="KW-0143">Chaperone</keyword>
<comment type="subcellular location">
    <subcellularLocation>
        <location evidence="1">Nucleus</location>
        <location evidence="1">Nucleolus</location>
    </subcellularLocation>
    <subcellularLocation>
        <location evidence="2">Nucleus</location>
        <location evidence="2">Nucleoplasm</location>
    </subcellularLocation>
</comment>
<feature type="region of interest" description="Disordered" evidence="10">
    <location>
        <begin position="3212"/>
        <end position="3237"/>
    </location>
</feature>
<keyword evidence="5" id="KW-0547">Nucleotide-binding</keyword>
<feature type="compositionally biased region" description="Basic and acidic residues" evidence="10">
    <location>
        <begin position="3584"/>
        <end position="3596"/>
    </location>
</feature>
<dbReference type="GO" id="GO:0000027">
    <property type="term" value="P:ribosomal large subunit assembly"/>
    <property type="evidence" value="ECO:0007669"/>
    <property type="project" value="TreeGrafter"/>
</dbReference>
<dbReference type="InterPro" id="IPR003593">
    <property type="entry name" value="AAA+_ATPase"/>
</dbReference>
<comment type="similarity">
    <text evidence="3">Belongs to the midasin family.</text>
</comment>
<keyword evidence="9" id="KW-0175">Coiled coil</keyword>
<dbReference type="PANTHER" id="PTHR48103">
    <property type="entry name" value="MIDASIN-RELATED"/>
    <property type="match status" value="1"/>
</dbReference>
<feature type="compositionally biased region" description="Acidic residues" evidence="10">
    <location>
        <begin position="3393"/>
        <end position="3422"/>
    </location>
</feature>
<evidence type="ECO:0000256" key="1">
    <source>
        <dbReference type="ARBA" id="ARBA00004604"/>
    </source>
</evidence>
<feature type="compositionally biased region" description="Basic and acidic residues" evidence="10">
    <location>
        <begin position="3460"/>
        <end position="3470"/>
    </location>
</feature>
<feature type="domain" description="AAA+ ATPase" evidence="11">
    <location>
        <begin position="965"/>
        <end position="1151"/>
    </location>
</feature>
<evidence type="ECO:0000256" key="10">
    <source>
        <dbReference type="SAM" id="MobiDB-lite"/>
    </source>
</evidence>
<dbReference type="SMART" id="SM00382">
    <property type="entry name" value="AAA"/>
    <property type="match status" value="5"/>
</dbReference>
<dbReference type="FunFam" id="3.40.50.300:FF:000582">
    <property type="entry name" value="Midasin"/>
    <property type="match status" value="1"/>
</dbReference>
<dbReference type="SUPFAM" id="SSF52540">
    <property type="entry name" value="P-loop containing nucleoside triphosphate hydrolases"/>
    <property type="match status" value="6"/>
</dbReference>
<evidence type="ECO:0000256" key="5">
    <source>
        <dbReference type="ARBA" id="ARBA00022741"/>
    </source>
</evidence>
<feature type="compositionally biased region" description="Acidic residues" evidence="10">
    <location>
        <begin position="3431"/>
        <end position="3442"/>
    </location>
</feature>
<evidence type="ECO:0000259" key="11">
    <source>
        <dbReference type="SMART" id="SM00382"/>
    </source>
</evidence>
<name>A0A7R9FXR5_TIMSH</name>
<dbReference type="GO" id="GO:0000055">
    <property type="term" value="P:ribosomal large subunit export from nucleus"/>
    <property type="evidence" value="ECO:0007669"/>
    <property type="project" value="TreeGrafter"/>
</dbReference>
<dbReference type="GO" id="GO:0005654">
    <property type="term" value="C:nucleoplasm"/>
    <property type="evidence" value="ECO:0007669"/>
    <property type="project" value="UniProtKB-SubCell"/>
</dbReference>
<feature type="domain" description="AAA+ ATPase" evidence="11">
    <location>
        <begin position="1775"/>
        <end position="2009"/>
    </location>
</feature>
<accession>A0A7R9FXR5</accession>
<feature type="coiled-coil region" evidence="9">
    <location>
        <begin position="1885"/>
        <end position="1912"/>
    </location>
</feature>
<sequence length="3596" mass="408398">MDKVHNQLYEALSSFTEAHKVLDLEWVKYVLTKLRGNEADVRAALMTITQALCVDTHTFQIVNTLNFILPELLGLLSNLQTNDNLLHIKERCVFVTLANVAMYHPDGLPFCLKYFTEGRVLDLTWKDDKYFEKSRNQLVSSGIWWLSPSPNERIIFACHVFLRLAPNQFVHLWNWADIFPKYLIDDSKYVRWLAAQCLAIVTNASSFHCSSYVSKFIPHREICDCEMLWDREWSTKKDRCYSEAKIISTPSYLNYVGKPSFFTHSVVVGGICLPVVRQGTQANYPPLVLLESTLSALRNMAVCVASGRAVCLTGPVGVGKTSLVEHLADLTGRDSTMFSKVHLSEQTDGKLLIGTHCLDKMGEFVFIPGMLTKAIANGHWILLEDVDTAPSDVLAVIASILENKEVHVPGITSIKISPGFQLFITRRTSSNCMKHSVSMFNHCRDIKINRLDEHDIRKLVSQKFPRLESAVENIIKIFLIFAGQDKNGKEPFVDFLRSSSGRLISTRDLIKVCERSTEQYHLDPGPILLSMFDLWCAHISHKELRYTAARVAGNIFTKAVQYVINYFLERKPQLKIQENGKWIDVGNVRLPCKGDLAQIRSTTSLKFAWTQQAAFLTERLANCVKYNEPVLLVGETGTGKTFAVQHLADKTGNKLIVINMSHHSDLSDLLGGYKPILNSEIKLILEEFKTLLADFLPTHEIVVDWKSNLDLRNPLSALHSVIGYCRIALQLLQATGHEEHVANKVQPFVELWENLLIKAEYKHKLFSEKSMTSLQFVEGCLVVALKEETLESLSGLLENSLGSIHLLERGDPKPLIRNDNFRLFGCMNPATDVGKKNLTFSIRNRFTELYVDEIRDIADLVLVVQSYYRVPAIAFEKIAQLYIKLCNMADKMLTDGNGHRPHYSVILAGRDSGVSIKHDTREGFTLVEGYWIRNGALKIGETQKYVLTKTVKENLKNLARIVSFGNMPVLLEGPTSVGKTSLVMYLAARTGNSCVRINNHEHTDIQEYVGTYCSNANGQLIFSEDSLLSFVVLSQVLGKVIEEVILMLVERQEAGRQATQGPLVTAMRQGFWLILDELNLATTDILEALNRLLDDNRELYIPETQETVKAHESFRVFATQNPVGMYGGRKKLSRAFRDRFLALHFDVIPSEELGTILHERCSVPPTTCNKMVSVLKKFYMLRRSSAAFAGREGFMTLRDLFRWGERYQVSSAALPPGRFYDWNKHMAEEGYILLAAKSNNKRLFEWVDGPLVTAMETGNYFLVDEISLADDSVLERLNPLLESERTILLSEKGNNSDDKSSLSVSADENFKFFATMNPSGDYCKKELSPALRNRFTEIWCSPCKVRDDLIWIIKTNFLNFSQLSKLSDLFAPCMIDFVVWLGTTDFGKRCDNDVELQCLQFLCSQMSLDQLSTSSYVLNDQNFGIHPFYVEKGPNFHDNTVDSVAFNFKKMEEKLLPILRAMTLNKPILLEGKPGVGKTALVNALAKIGGHKLIRINLSSQTDICDLFGSDAPAEGGKAGEFVWRDGPLLLALKAGQWILLDECLPSEPIEKGVLMATEYSRELITDSLENMNCGADQTVERVIGTACASSEERYKGRLNIEAHQLNLAPAAVLEGLNACLDHRQEIFVPELARTFSLKNDSAGDKKHVPRTRIFATQNSFRDGADRKALPKSFLNRFSKVYVKELSAQNYLDILSQQFPHLPQDFLLKMVGFHTDVVSMRLLSDELNVRDLIRWCQLLSEQYKLMNNMLYIQQDSLDPWEGANLLYLSRLSGNDLNKVGPSGIGKTTLVKLLSRLVDIRLDTIFMDSSMDTTEILGGFQQWDWELHIAEVADQVEALVMASFNSLLLGHQKPKTGMAEDHSTFKANILRQLALLEKIVSSLPQASFCDEELNKVMRNLDDLKQQVEINLNTSGKFEWVDSVLIKCLKEGTWLLVENVNLCPPAILDRLNGLLEQDGELSLTERGVDGNNQVISIKPHNNFRIFFTIDSMYGLSSKAMRNRCVEILVKHEHMNNFLQDVIEIPVHPRRPAALSLLQQSGIQDTDILLDLLDMYKIICQNAVECERKNSSLFPRKLVETINNVEIISSFIQPLLEAIDECLEQVLKSSETLFDDNALNQIHLIMVIRGLLFDLDSRKLIKFDKALNQWASNQANLWKKDIPMRAVLFMALPKSEELIECFLETAHTDKTRALNFMNMNKNTSLSLQDERLVESAMQQLLSTASIPIKIKLEVISYSFSERVLSRYLLQFCDSAISLNHGQVLSNWDLTRLNPERGIDDFLISSEKDQISMDSPVLSVLLNIATTSNRCHTPNLLEELDFDKKIKHLHHIAWTNMIFIGTNRTDYMTIERQSTIALVDNLAELLERNTSGLLTKLGECYTPKEWNMLQTMFDHLVKDAEFLRSGDNKDWFPIWIAIINIWLRSGSVQASIFSKIGLVPLEFRATFDVMLHDFEACSHYANNVASARTINLLCDALANLNGQLQTNAARDLCTKVDMWLNSNQRMLEELSSKYETLHYDYLEEVLLAGTQISHGLIIMKNTLLKYINSNAQLSSLVRDLFGFPSLQRQDKSITDVMDRYLSGGALELLKENIWGEEDLEQPEKIQLNIRSLQLAALKDMLNEVLVKEELDTNIWNQCNKLITEIVVELQNDSEKRVKDPKDYIYRTANYGVILTDEEQLERDFENWFPTFSEDEFIGKPSGNVATGNLKKVQSFEEYTVEVSYYHSSIVRLFMKTTREASENLPQTQEIDWADGCLQRYPAACEILEKHKHAMPASLDKLLSSSFTLMLSKLHHINHPRSQGDKLNDFYKDSNIDDVRRGAEVVQNLLKDVQNLLKQYPDNPILNEDWEIRADQLRSLATHLAALNKVIYDWMILELSYWKDLLNISATRRIQMSSEFAVHVLLSFLLPRKEFIKRMFLMDVEEKLNELTKPIERDLKNLVKTIRWNPRSFVSAKDSVRRTQKSALTLLRKFETVLKLPYKSLVMSKLPLLQPVKHWSVISENFKITSLYIADNIKASYHRIHEEKVLGQKECLDSFFNISDYLDDVISLNELQINKDETLTKQKSKAKNIKQQRMNFYSTLFKTLEDLNFSYRRGIVGFDENEYLFKVMHAPVFDVPLMLQQLCDKKEDQQLLEVFQESDEHFQSCVDKFSKLLEVIMEVVKGKWDCSESVQLLGALRHLLEQVKSLAQVKEGEVLVIQDWFQHWKGFRIPPELADEEGKEGKATGGMGFGDGEGETDMSKDIVSQDQLEEALPNTDEPQEKEEKPCEEEEDGIDMSEDFGGLAQDTGGKGSNDEDSDEMSEDDEDVDKEMGPTSPDANELDKRVGSDSEEGEGEDGEDSAHKSGEKTSEPEMAGKSGKQPEEQQELNEESPTEKDNIDEEIQGEDEPSQAFPELEIEPLDLSDEMDLDGNDQQEENGAEENNFDIDKMKELEPEDGGPEEEKDIEPKNADESDAMSTSDIGEEKGKDAEMSHDEDDAPEMDSAPFEHQQDDQEDQLHSEETPVDHGVSKNPSEEKVSEVVDKDTRSAGQDGSQDECQEGGENDHGVGQAPVKESEMGHHQEQSSWNQGGTHDKAQDYRNQSRRSPWHDKQDRALGNY</sequence>
<protein>
    <recommendedName>
        <fullName evidence="4">Midasin</fullName>
    </recommendedName>
</protein>
<evidence type="ECO:0000256" key="6">
    <source>
        <dbReference type="ARBA" id="ARBA00022840"/>
    </source>
</evidence>
<dbReference type="PANTHER" id="PTHR48103:SF2">
    <property type="entry name" value="MIDASIN"/>
    <property type="match status" value="1"/>
</dbReference>
<dbReference type="Pfam" id="PF07728">
    <property type="entry name" value="AAA_5"/>
    <property type="match status" value="6"/>
</dbReference>
<feature type="domain" description="AAA+ ATPase" evidence="11">
    <location>
        <begin position="306"/>
        <end position="528"/>
    </location>
</feature>
<dbReference type="EMBL" id="OC000776">
    <property type="protein sequence ID" value="CAD7258285.1"/>
    <property type="molecule type" value="Genomic_DNA"/>
</dbReference>
<feature type="domain" description="AAA+ ATPase" evidence="11">
    <location>
        <begin position="626"/>
        <end position="852"/>
    </location>
</feature>
<evidence type="ECO:0000256" key="4">
    <source>
        <dbReference type="ARBA" id="ARBA00017143"/>
    </source>
</evidence>
<feature type="compositionally biased region" description="Acidic residues" evidence="10">
    <location>
        <begin position="3292"/>
        <end position="3306"/>
    </location>
</feature>
<dbReference type="GO" id="GO:0005730">
    <property type="term" value="C:nucleolus"/>
    <property type="evidence" value="ECO:0007669"/>
    <property type="project" value="UniProtKB-SubCell"/>
</dbReference>
<dbReference type="InterPro" id="IPR040848">
    <property type="entry name" value="AAA_lid_7"/>
</dbReference>
<keyword evidence="8" id="KW-0539">Nucleus</keyword>
<dbReference type="GO" id="GO:0016887">
    <property type="term" value="F:ATP hydrolysis activity"/>
    <property type="evidence" value="ECO:0007669"/>
    <property type="project" value="InterPro"/>
</dbReference>
<evidence type="ECO:0000256" key="8">
    <source>
        <dbReference type="ARBA" id="ARBA00023242"/>
    </source>
</evidence>
<organism evidence="12">
    <name type="scientific">Timema shepardi</name>
    <name type="common">Walking stick</name>
    <dbReference type="NCBI Taxonomy" id="629360"/>
    <lineage>
        <taxon>Eukaryota</taxon>
        <taxon>Metazoa</taxon>
        <taxon>Ecdysozoa</taxon>
        <taxon>Arthropoda</taxon>
        <taxon>Hexapoda</taxon>
        <taxon>Insecta</taxon>
        <taxon>Pterygota</taxon>
        <taxon>Neoptera</taxon>
        <taxon>Polyneoptera</taxon>
        <taxon>Phasmatodea</taxon>
        <taxon>Timematodea</taxon>
        <taxon>Timematoidea</taxon>
        <taxon>Timematidae</taxon>
        <taxon>Timema</taxon>
    </lineage>
</organism>
<feature type="compositionally biased region" description="Basic and acidic residues" evidence="10">
    <location>
        <begin position="3551"/>
        <end position="3560"/>
    </location>
</feature>
<feature type="compositionally biased region" description="Acidic residues" evidence="10">
    <location>
        <begin position="3326"/>
        <end position="3336"/>
    </location>
</feature>
<dbReference type="GO" id="GO:0005524">
    <property type="term" value="F:ATP binding"/>
    <property type="evidence" value="ECO:0007669"/>
    <property type="project" value="UniProtKB-KW"/>
</dbReference>
<dbReference type="InterPro" id="IPR027417">
    <property type="entry name" value="P-loop_NTPase"/>
</dbReference>
<evidence type="ECO:0000313" key="12">
    <source>
        <dbReference type="EMBL" id="CAD7258285.1"/>
    </source>
</evidence>
<dbReference type="FunFam" id="3.40.50.300:FF:000142">
    <property type="entry name" value="Midasin"/>
    <property type="match status" value="1"/>
</dbReference>
<feature type="compositionally biased region" description="Basic and acidic residues" evidence="10">
    <location>
        <begin position="3337"/>
        <end position="3348"/>
    </location>
</feature>
<dbReference type="SUPFAM" id="SSF48371">
    <property type="entry name" value="ARM repeat"/>
    <property type="match status" value="1"/>
</dbReference>
<dbReference type="Gene3D" id="3.40.50.300">
    <property type="entry name" value="P-loop containing nucleotide triphosphate hydrolases"/>
    <property type="match status" value="8"/>
</dbReference>
<dbReference type="CDD" id="cd00009">
    <property type="entry name" value="AAA"/>
    <property type="match status" value="1"/>
</dbReference>
<dbReference type="InterPro" id="IPR016024">
    <property type="entry name" value="ARM-type_fold"/>
</dbReference>
<feature type="compositionally biased region" description="Basic and acidic residues" evidence="10">
    <location>
        <begin position="3486"/>
        <end position="3524"/>
    </location>
</feature>
<feature type="compositionally biased region" description="Acidic residues" evidence="10">
    <location>
        <begin position="3256"/>
        <end position="3276"/>
    </location>
</feature>
<keyword evidence="6" id="KW-0067">ATP-binding</keyword>
<evidence type="ECO:0000256" key="3">
    <source>
        <dbReference type="ARBA" id="ARBA00007188"/>
    </source>
</evidence>
<feature type="domain" description="AAA+ ATPase" evidence="11">
    <location>
        <begin position="1464"/>
        <end position="1585"/>
    </location>
</feature>
<evidence type="ECO:0000256" key="7">
    <source>
        <dbReference type="ARBA" id="ARBA00023186"/>
    </source>
</evidence>
<reference evidence="12" key="1">
    <citation type="submission" date="2020-11" db="EMBL/GenBank/DDBJ databases">
        <authorList>
            <person name="Tran Van P."/>
        </authorList>
    </citation>
    <scope>NUCLEOTIDE SEQUENCE</scope>
</reference>
<proteinExistence type="inferred from homology"/>